<organism evidence="2 3">
    <name type="scientific">Linnemannia gamsii</name>
    <dbReference type="NCBI Taxonomy" id="64522"/>
    <lineage>
        <taxon>Eukaryota</taxon>
        <taxon>Fungi</taxon>
        <taxon>Fungi incertae sedis</taxon>
        <taxon>Mucoromycota</taxon>
        <taxon>Mortierellomycotina</taxon>
        <taxon>Mortierellomycetes</taxon>
        <taxon>Mortierellales</taxon>
        <taxon>Mortierellaceae</taxon>
        <taxon>Linnemannia</taxon>
    </lineage>
</organism>
<feature type="compositionally biased region" description="Acidic residues" evidence="1">
    <location>
        <begin position="51"/>
        <end position="84"/>
    </location>
</feature>
<feature type="region of interest" description="Disordered" evidence="1">
    <location>
        <begin position="45"/>
        <end position="86"/>
    </location>
</feature>
<reference evidence="2 3" key="1">
    <citation type="journal article" date="2020" name="Fungal Divers.">
        <title>Resolving the Mortierellaceae phylogeny through synthesis of multi-gene phylogenetics and phylogenomics.</title>
        <authorList>
            <person name="Vandepol N."/>
            <person name="Liber J."/>
            <person name="Desiro A."/>
            <person name="Na H."/>
            <person name="Kennedy M."/>
            <person name="Barry K."/>
            <person name="Grigoriev I.V."/>
            <person name="Miller A.N."/>
            <person name="O'Donnell K."/>
            <person name="Stajich J.E."/>
            <person name="Bonito G."/>
        </authorList>
    </citation>
    <scope>NUCLEOTIDE SEQUENCE [LARGE SCALE GENOMIC DNA]</scope>
    <source>
        <strain evidence="2 3">AD045</strain>
    </source>
</reference>
<sequence length="136" mass="15413">MTPNITSSALSSSTGAAEAVVLPLPSRTVTKRPAEVRPATRTVKRTRLINDDEDEYDIDDENDWENDDEDDDCAGEKEEEELVEGMEGYEKKLRTRDDRRFADWVAGKLNEQGVYTVLQARNTETKKKTPKAAIHR</sequence>
<dbReference type="EMBL" id="JAAAIM010001456">
    <property type="protein sequence ID" value="KAG0278378.1"/>
    <property type="molecule type" value="Genomic_DNA"/>
</dbReference>
<evidence type="ECO:0000256" key="1">
    <source>
        <dbReference type="SAM" id="MobiDB-lite"/>
    </source>
</evidence>
<keyword evidence="3" id="KW-1185">Reference proteome</keyword>
<proteinExistence type="predicted"/>
<dbReference type="Proteomes" id="UP001194696">
    <property type="component" value="Unassembled WGS sequence"/>
</dbReference>
<protein>
    <submittedName>
        <fullName evidence="2">Uncharacterized protein</fullName>
    </submittedName>
</protein>
<accession>A0ABQ7JL70</accession>
<gene>
    <name evidence="2" type="ORF">BGZ96_002405</name>
</gene>
<comment type="caution">
    <text evidence="2">The sequence shown here is derived from an EMBL/GenBank/DDBJ whole genome shotgun (WGS) entry which is preliminary data.</text>
</comment>
<evidence type="ECO:0000313" key="2">
    <source>
        <dbReference type="EMBL" id="KAG0278378.1"/>
    </source>
</evidence>
<name>A0ABQ7JL70_9FUNG</name>
<evidence type="ECO:0000313" key="3">
    <source>
        <dbReference type="Proteomes" id="UP001194696"/>
    </source>
</evidence>